<dbReference type="Proteomes" id="UP000292702">
    <property type="component" value="Unassembled WGS sequence"/>
</dbReference>
<feature type="compositionally biased region" description="Pro residues" evidence="1">
    <location>
        <begin position="258"/>
        <end position="269"/>
    </location>
</feature>
<dbReference type="GO" id="GO:0005634">
    <property type="term" value="C:nucleus"/>
    <property type="evidence" value="ECO:0007669"/>
    <property type="project" value="TreeGrafter"/>
</dbReference>
<feature type="domain" description="Lariat debranching enzyme C-terminal" evidence="2">
    <location>
        <begin position="287"/>
        <end position="449"/>
    </location>
</feature>
<dbReference type="SMART" id="SM01124">
    <property type="entry name" value="DBR1"/>
    <property type="match status" value="1"/>
</dbReference>
<dbReference type="PANTHER" id="PTHR12849">
    <property type="entry name" value="RNA LARIAT DEBRANCHING ENZYME"/>
    <property type="match status" value="1"/>
</dbReference>
<dbReference type="PANTHER" id="PTHR12849:SF0">
    <property type="entry name" value="LARIAT DEBRANCHING ENZYME"/>
    <property type="match status" value="1"/>
</dbReference>
<proteinExistence type="predicted"/>
<dbReference type="OrthoDB" id="407609at2759"/>
<gene>
    <name evidence="3" type="ORF">EIP91_003416</name>
</gene>
<evidence type="ECO:0000313" key="3">
    <source>
        <dbReference type="EMBL" id="TCD64958.1"/>
    </source>
</evidence>
<dbReference type="AlphaFoldDB" id="A0A4R0RM99"/>
<dbReference type="STRING" id="92696.A0A4R0RM99"/>
<feature type="region of interest" description="Disordered" evidence="1">
    <location>
        <begin position="413"/>
        <end position="433"/>
    </location>
</feature>
<accession>A0A4R0RM99</accession>
<dbReference type="Pfam" id="PF05011">
    <property type="entry name" value="DBR1"/>
    <property type="match status" value="1"/>
</dbReference>
<dbReference type="GO" id="GO:0008419">
    <property type="term" value="F:RNA lariat debranching enzyme activity"/>
    <property type="evidence" value="ECO:0007669"/>
    <property type="project" value="TreeGrafter"/>
</dbReference>
<dbReference type="SUPFAM" id="SSF56300">
    <property type="entry name" value="Metallo-dependent phosphatases"/>
    <property type="match status" value="1"/>
</dbReference>
<dbReference type="InterPro" id="IPR029052">
    <property type="entry name" value="Metallo-depent_PP-like"/>
</dbReference>
<reference evidence="3 4" key="1">
    <citation type="submission" date="2018-11" db="EMBL/GenBank/DDBJ databases">
        <title>Genome assembly of Steccherinum ochraceum LE-BIN_3174, the white-rot fungus of the Steccherinaceae family (The Residual Polyporoid clade, Polyporales, Basidiomycota).</title>
        <authorList>
            <person name="Fedorova T.V."/>
            <person name="Glazunova O.A."/>
            <person name="Landesman E.O."/>
            <person name="Moiseenko K.V."/>
            <person name="Psurtseva N.V."/>
            <person name="Savinova O.S."/>
            <person name="Shakhova N.V."/>
            <person name="Tyazhelova T.V."/>
            <person name="Vasina D.V."/>
        </authorList>
    </citation>
    <scope>NUCLEOTIDE SEQUENCE [LARGE SCALE GENOMIC DNA]</scope>
    <source>
        <strain evidence="3 4">LE-BIN_3174</strain>
    </source>
</reference>
<evidence type="ECO:0000313" key="4">
    <source>
        <dbReference type="Proteomes" id="UP000292702"/>
    </source>
</evidence>
<name>A0A4R0RM99_9APHY</name>
<protein>
    <recommendedName>
        <fullName evidence="2">Lariat debranching enzyme C-terminal domain-containing protein</fullName>
    </recommendedName>
</protein>
<dbReference type="GO" id="GO:0000398">
    <property type="term" value="P:mRNA splicing, via spliceosome"/>
    <property type="evidence" value="ECO:0007669"/>
    <property type="project" value="TreeGrafter"/>
</dbReference>
<evidence type="ECO:0000259" key="2">
    <source>
        <dbReference type="SMART" id="SM01124"/>
    </source>
</evidence>
<keyword evidence="4" id="KW-1185">Reference proteome</keyword>
<sequence length="453" mass="50872">MQTLARRSWNLEEESKIDIIQSLCFCIVLYSDFRIYVPFRSFVRVRRSGEWVTVWKALFKEVSLYHTGEKTPPILTIVIGGKHEASNYFWELYYGGWIASNMYFLGHAGCVQVNGVRIAGASGIFKGQDFRNGHWERLPYNPGAMRSIYHIREYNIKRLSLLSRPTIFLSHDWPQSPEHHGNLRSLLHRKPYFKRDIDTGSLGSPPMIGLLQNLKPECGSRSIYTVEIGEVEVERNPDEIVIEDEGFGDVDTEVPAAQPAPPPSPPAPEPVNLDAIVLDDQEDAVEKPPPPPPPPLETKFLDVDKCLPKTQFLEVIDVLTPQTTSPPIITYDLKWLAITRAFYPYMSMNRPPTTYLDEPTARSAVEKELAWVIENVVKATPDDGAGERGAGGGEGEELVKTKKVEDVQVFAKTAPGPGEEGASGKVQPPHYPNPRTAAFCRMLDIENKVDYAR</sequence>
<feature type="region of interest" description="Disordered" evidence="1">
    <location>
        <begin position="251"/>
        <end position="272"/>
    </location>
</feature>
<dbReference type="EMBL" id="RWJN01000206">
    <property type="protein sequence ID" value="TCD64958.1"/>
    <property type="molecule type" value="Genomic_DNA"/>
</dbReference>
<dbReference type="InterPro" id="IPR007708">
    <property type="entry name" value="DBR1_C"/>
</dbReference>
<evidence type="ECO:0000256" key="1">
    <source>
        <dbReference type="SAM" id="MobiDB-lite"/>
    </source>
</evidence>
<comment type="caution">
    <text evidence="3">The sequence shown here is derived from an EMBL/GenBank/DDBJ whole genome shotgun (WGS) entry which is preliminary data.</text>
</comment>
<organism evidence="3 4">
    <name type="scientific">Steccherinum ochraceum</name>
    <dbReference type="NCBI Taxonomy" id="92696"/>
    <lineage>
        <taxon>Eukaryota</taxon>
        <taxon>Fungi</taxon>
        <taxon>Dikarya</taxon>
        <taxon>Basidiomycota</taxon>
        <taxon>Agaricomycotina</taxon>
        <taxon>Agaricomycetes</taxon>
        <taxon>Polyporales</taxon>
        <taxon>Steccherinaceae</taxon>
        <taxon>Steccherinum</taxon>
    </lineage>
</organism>